<gene>
    <name evidence="2" type="ORF">B9N49_01635</name>
</gene>
<proteinExistence type="predicted"/>
<dbReference type="EMBL" id="NDYC01000009">
    <property type="protein sequence ID" value="OXZ28628.1"/>
    <property type="molecule type" value="Genomic_DNA"/>
</dbReference>
<dbReference type="AlphaFoldDB" id="A0A233V898"/>
<evidence type="ECO:0000313" key="2">
    <source>
        <dbReference type="EMBL" id="OXZ28628.1"/>
    </source>
</evidence>
<organism evidence="2 3">
    <name type="scientific">Finegoldia magna</name>
    <name type="common">Peptostreptococcus magnus</name>
    <dbReference type="NCBI Taxonomy" id="1260"/>
    <lineage>
        <taxon>Bacteria</taxon>
        <taxon>Bacillati</taxon>
        <taxon>Bacillota</taxon>
        <taxon>Tissierellia</taxon>
        <taxon>Tissierellales</taxon>
        <taxon>Peptoniphilaceae</taxon>
        <taxon>Finegoldia</taxon>
    </lineage>
</organism>
<comment type="caution">
    <text evidence="2">The sequence shown here is derived from an EMBL/GenBank/DDBJ whole genome shotgun (WGS) entry which is preliminary data.</text>
</comment>
<sequence length="344" mass="38860">MNKEQFMELLDYYFRNVDETTYREIKNDYEEHFRIGIENGKTEEEISTELGNPREIFNECKEAGIIRENNFFGMFNLDSIGDFFNSKIFDQSKDKDYDLSQQTLEFDNDFHRIEVKSNADIDVSTHELDKIIVTYTTTDETQKLDVDYMNHVLKLGKVKMEKFFQKSFIKSISIKIPQDSDLGLNIATASGDVNVDVISNDVTCNTSSGDVNITTQSNNVNVNTASGDVQVSKCKKEIYVNTVSGDVKVNSENPEITVNTVSGDIEIDVNENKDLNVRGVSSDINIHIKEKKGSIELRTVSGEIQIDSYYKDSSKKISKSHDQSFSNDEIEISAATVSGDITVD</sequence>
<evidence type="ECO:0000313" key="3">
    <source>
        <dbReference type="Proteomes" id="UP000215413"/>
    </source>
</evidence>
<dbReference type="Pfam" id="PF22564">
    <property type="entry name" value="HAAS"/>
    <property type="match status" value="1"/>
</dbReference>
<reference evidence="3" key="1">
    <citation type="submission" date="2017-04" db="EMBL/GenBank/DDBJ databases">
        <title>Finegoldia magna isolated from orthopedic joint implant-associated infections.</title>
        <authorList>
            <person name="Bjorklund S."/>
            <person name="Bruggemann H."/>
            <person name="Jensen A."/>
            <person name="Hellmark B."/>
            <person name="Soderquist B."/>
        </authorList>
    </citation>
    <scope>NUCLEOTIDE SEQUENCE [LARGE SCALE GENOMIC DNA]</scope>
    <source>
        <strain evidence="3">CCUG 54800</strain>
    </source>
</reference>
<dbReference type="InterPro" id="IPR025164">
    <property type="entry name" value="Toastrack_DUF4097"/>
</dbReference>
<feature type="domain" description="DUF4097" evidence="1">
    <location>
        <begin position="112"/>
        <end position="343"/>
    </location>
</feature>
<name>A0A233V898_FINMA</name>
<dbReference type="RefSeq" id="WP_094205239.1">
    <property type="nucleotide sequence ID" value="NZ_NDYC01000009.1"/>
</dbReference>
<protein>
    <recommendedName>
        <fullName evidence="1">DUF4097 domain-containing protein</fullName>
    </recommendedName>
</protein>
<evidence type="ECO:0000259" key="1">
    <source>
        <dbReference type="Pfam" id="PF13349"/>
    </source>
</evidence>
<accession>A0A233V898</accession>
<dbReference type="Proteomes" id="UP000215413">
    <property type="component" value="Unassembled WGS sequence"/>
</dbReference>
<dbReference type="Pfam" id="PF13349">
    <property type="entry name" value="DUF4097"/>
    <property type="match status" value="1"/>
</dbReference>